<dbReference type="RefSeq" id="WP_203856121.1">
    <property type="nucleotide sequence ID" value="NZ_BAAAZQ010000002.1"/>
</dbReference>
<gene>
    <name evidence="2" type="ORF">Pma05_10700</name>
</gene>
<reference evidence="2 3" key="1">
    <citation type="submission" date="2021-01" db="EMBL/GenBank/DDBJ databases">
        <title>Whole genome shotgun sequence of Plantactinospora mayteni NBRC 109088.</title>
        <authorList>
            <person name="Komaki H."/>
            <person name="Tamura T."/>
        </authorList>
    </citation>
    <scope>NUCLEOTIDE SEQUENCE [LARGE SCALE GENOMIC DNA]</scope>
    <source>
        <strain evidence="2 3">NBRC 109088</strain>
    </source>
</reference>
<comment type="caution">
    <text evidence="2">The sequence shown here is derived from an EMBL/GenBank/DDBJ whole genome shotgun (WGS) entry which is preliminary data.</text>
</comment>
<dbReference type="PANTHER" id="PTHR10937">
    <property type="entry name" value="GLUCOSAMINE--FRUCTOSE-6-PHOSPHATE AMINOTRANSFERASE, ISOMERIZING"/>
    <property type="match status" value="1"/>
</dbReference>
<evidence type="ECO:0000259" key="1">
    <source>
        <dbReference type="PROSITE" id="PS51464"/>
    </source>
</evidence>
<protein>
    <recommendedName>
        <fullName evidence="1">SIS domain-containing protein</fullName>
    </recommendedName>
</protein>
<evidence type="ECO:0000313" key="2">
    <source>
        <dbReference type="EMBL" id="GIG94497.1"/>
    </source>
</evidence>
<dbReference type="PROSITE" id="PS51464">
    <property type="entry name" value="SIS"/>
    <property type="match status" value="2"/>
</dbReference>
<evidence type="ECO:0000313" key="3">
    <source>
        <dbReference type="Proteomes" id="UP000621500"/>
    </source>
</evidence>
<accession>A0ABQ4EIC3</accession>
<feature type="domain" description="SIS" evidence="1">
    <location>
        <begin position="208"/>
        <end position="345"/>
    </location>
</feature>
<feature type="domain" description="SIS" evidence="1">
    <location>
        <begin position="31"/>
        <end position="177"/>
    </location>
</feature>
<proteinExistence type="predicted"/>
<dbReference type="InterPro" id="IPR046348">
    <property type="entry name" value="SIS_dom_sf"/>
</dbReference>
<dbReference type="SUPFAM" id="SSF53697">
    <property type="entry name" value="SIS domain"/>
    <property type="match status" value="1"/>
</dbReference>
<name>A0ABQ4EIC3_9ACTN</name>
<dbReference type="Gene3D" id="3.40.50.10490">
    <property type="entry name" value="Glucose-6-phosphate isomerase like protein, domain 1"/>
    <property type="match status" value="2"/>
</dbReference>
<dbReference type="InterPro" id="IPR001347">
    <property type="entry name" value="SIS_dom"/>
</dbReference>
<dbReference type="Proteomes" id="UP000621500">
    <property type="component" value="Unassembled WGS sequence"/>
</dbReference>
<keyword evidence="3" id="KW-1185">Reference proteome</keyword>
<organism evidence="2 3">
    <name type="scientific">Plantactinospora mayteni</name>
    <dbReference type="NCBI Taxonomy" id="566021"/>
    <lineage>
        <taxon>Bacteria</taxon>
        <taxon>Bacillati</taxon>
        <taxon>Actinomycetota</taxon>
        <taxon>Actinomycetes</taxon>
        <taxon>Micromonosporales</taxon>
        <taxon>Micromonosporaceae</taxon>
        <taxon>Plantactinospora</taxon>
    </lineage>
</organism>
<dbReference type="Pfam" id="PF01380">
    <property type="entry name" value="SIS"/>
    <property type="match status" value="2"/>
</dbReference>
<dbReference type="PANTHER" id="PTHR10937:SF17">
    <property type="entry name" value="GLUCOSAMINE-FRUCTOSE-6-PHOSPHATE AMINOTRANSFERASE"/>
    <property type="match status" value="1"/>
</dbReference>
<dbReference type="EMBL" id="BONX01000004">
    <property type="protein sequence ID" value="GIG94497.1"/>
    <property type="molecule type" value="Genomic_DNA"/>
</dbReference>
<sequence length="351" mass="37034">MSEYTLAAVREEVARLSHDLAASGPGLGVRLDDVLAAEPVPRRVVVSGSGDSLFAAEAAEYAFGPAARSSYLVRTTHQLRDYGVPRSAAKSTSATLVVGVSASGGSVALADGLTRARSEGYRTLAVVGSADSPVGRSADRVVETALPERPPSPGIRSYQISLLALLLLSEWCAAGGPPAARLDAERAGDLARLVAETVRRQAVPCRQLANRLRDTPIVQVLGGGSAFGSARYAAAKLVETAGVPALGQDLEEWWHVQRFATDRDTPLVVLAPPGRSHERAVRLCAQARDRGHPVAVLARAGDPAAREHADLVLPLPDAHPVGWSALVEHLFAAPLAVELAELLGRRPFHRR</sequence>